<dbReference type="Proteomes" id="UP001300012">
    <property type="component" value="Unassembled WGS sequence"/>
</dbReference>
<gene>
    <name evidence="1" type="ORF">NV381_29435</name>
</gene>
<keyword evidence="2" id="KW-1185">Reference proteome</keyword>
<evidence type="ECO:0000313" key="2">
    <source>
        <dbReference type="Proteomes" id="UP001300012"/>
    </source>
</evidence>
<comment type="caution">
    <text evidence="1">The sequence shown here is derived from an EMBL/GenBank/DDBJ whole genome shotgun (WGS) entry which is preliminary data.</text>
</comment>
<dbReference type="EMBL" id="JANQBD010000027">
    <property type="protein sequence ID" value="MCR8635332.1"/>
    <property type="molecule type" value="Genomic_DNA"/>
</dbReference>
<proteinExistence type="predicted"/>
<dbReference type="RefSeq" id="WP_258216882.1">
    <property type="nucleotide sequence ID" value="NZ_JANQBD010000027.1"/>
</dbReference>
<reference evidence="1 2" key="1">
    <citation type="submission" date="2022-08" db="EMBL/GenBank/DDBJ databases">
        <title>Paenibacillus endoradicis sp. nov., Paenibacillus radicibacter sp. nov and Paenibacillus pararadicis sp. nov., three cold-adapted plant growth-promoting bacteria isolated from root of Larix gmelinii in Great Khingan.</title>
        <authorList>
            <person name="Xue H."/>
        </authorList>
    </citation>
    <scope>NUCLEOTIDE SEQUENCE [LARGE SCALE GENOMIC DNA]</scope>
    <source>
        <strain evidence="1 2">N5-1-1-5</strain>
    </source>
</reference>
<sequence>MAQFQVTQTLKTGDAFIIKGILLEGQIRNGMEIHVAFNNSLQVTGSIMDIKKINDLYNISIGCSDKDEIELWEMLNLNGDVLKIASHD</sequence>
<organism evidence="1 2">
    <name type="scientific">Paenibacillus radicis</name>
    <name type="common">ex Xue et al. 2023</name>
    <dbReference type="NCBI Taxonomy" id="2972489"/>
    <lineage>
        <taxon>Bacteria</taxon>
        <taxon>Bacillati</taxon>
        <taxon>Bacillota</taxon>
        <taxon>Bacilli</taxon>
        <taxon>Bacillales</taxon>
        <taxon>Paenibacillaceae</taxon>
        <taxon>Paenibacillus</taxon>
    </lineage>
</organism>
<protein>
    <submittedName>
        <fullName evidence="1">Uncharacterized protein</fullName>
    </submittedName>
</protein>
<accession>A0ABT1YQ77</accession>
<evidence type="ECO:0000313" key="1">
    <source>
        <dbReference type="EMBL" id="MCR8635332.1"/>
    </source>
</evidence>
<name>A0ABT1YQ77_9BACL</name>